<feature type="transmembrane region" description="Helical" evidence="8">
    <location>
        <begin position="76"/>
        <end position="96"/>
    </location>
</feature>
<comment type="caution">
    <text evidence="10">The sequence shown here is derived from an EMBL/GenBank/DDBJ whole genome shotgun (WGS) entry which is preliminary data.</text>
</comment>
<evidence type="ECO:0000256" key="5">
    <source>
        <dbReference type="ARBA" id="ARBA00022970"/>
    </source>
</evidence>
<evidence type="ECO:0000256" key="7">
    <source>
        <dbReference type="ARBA" id="ARBA00023136"/>
    </source>
</evidence>
<dbReference type="NCBIfam" id="TIGR03004">
    <property type="entry name" value="ectoine_ehuC"/>
    <property type="match status" value="1"/>
</dbReference>
<dbReference type="Proteomes" id="UP000637578">
    <property type="component" value="Unassembled WGS sequence"/>
</dbReference>
<dbReference type="EMBL" id="BMMK01000001">
    <property type="protein sequence ID" value="GGM35198.1"/>
    <property type="molecule type" value="Genomic_DNA"/>
</dbReference>
<dbReference type="InterPro" id="IPR000515">
    <property type="entry name" value="MetI-like"/>
</dbReference>
<feature type="transmembrane region" description="Helical" evidence="8">
    <location>
        <begin position="135"/>
        <end position="162"/>
    </location>
</feature>
<dbReference type="NCBIfam" id="TIGR01726">
    <property type="entry name" value="HEQRo_perm_3TM"/>
    <property type="match status" value="1"/>
</dbReference>
<comment type="similarity">
    <text evidence="8">Belongs to the binding-protein-dependent transport system permease family.</text>
</comment>
<dbReference type="Gene3D" id="1.10.3720.10">
    <property type="entry name" value="MetI-like"/>
    <property type="match status" value="1"/>
</dbReference>
<dbReference type="CDD" id="cd06261">
    <property type="entry name" value="TM_PBP2"/>
    <property type="match status" value="1"/>
</dbReference>
<organism evidence="10 11">
    <name type="scientific">Longimycelium tulufanense</name>
    <dbReference type="NCBI Taxonomy" id="907463"/>
    <lineage>
        <taxon>Bacteria</taxon>
        <taxon>Bacillati</taxon>
        <taxon>Actinomycetota</taxon>
        <taxon>Actinomycetes</taxon>
        <taxon>Pseudonocardiales</taxon>
        <taxon>Pseudonocardiaceae</taxon>
        <taxon>Longimycelium</taxon>
    </lineage>
</organism>
<feature type="domain" description="ABC transmembrane type-1" evidence="9">
    <location>
        <begin position="13"/>
        <end position="205"/>
    </location>
</feature>
<reference evidence="10" key="2">
    <citation type="submission" date="2020-09" db="EMBL/GenBank/DDBJ databases">
        <authorList>
            <person name="Sun Q."/>
            <person name="Zhou Y."/>
        </authorList>
    </citation>
    <scope>NUCLEOTIDE SEQUENCE</scope>
    <source>
        <strain evidence="10">CGMCC 4.5737</strain>
    </source>
</reference>
<dbReference type="PANTHER" id="PTHR30614">
    <property type="entry name" value="MEMBRANE COMPONENT OF AMINO ACID ABC TRANSPORTER"/>
    <property type="match status" value="1"/>
</dbReference>
<keyword evidence="3" id="KW-1003">Cell membrane</keyword>
<evidence type="ECO:0000313" key="10">
    <source>
        <dbReference type="EMBL" id="GGM35198.1"/>
    </source>
</evidence>
<evidence type="ECO:0000313" key="11">
    <source>
        <dbReference type="Proteomes" id="UP000637578"/>
    </source>
</evidence>
<keyword evidence="5" id="KW-0029">Amino-acid transport</keyword>
<dbReference type="RefSeq" id="WP_189053004.1">
    <property type="nucleotide sequence ID" value="NZ_BMMK01000001.1"/>
</dbReference>
<dbReference type="GO" id="GO:0043190">
    <property type="term" value="C:ATP-binding cassette (ABC) transporter complex"/>
    <property type="evidence" value="ECO:0007669"/>
    <property type="project" value="InterPro"/>
</dbReference>
<keyword evidence="2 8" id="KW-0813">Transport</keyword>
<keyword evidence="7 8" id="KW-0472">Membrane</keyword>
<evidence type="ECO:0000256" key="3">
    <source>
        <dbReference type="ARBA" id="ARBA00022475"/>
    </source>
</evidence>
<sequence>MSAGLLRHLLDGLLVTLQLTIFGGALGLVFAVVAGLARLSRSRPVRALAFVYTEGFRGLPALVVLFWFVFALPRLGFQMLPLFAGVLALALNIGAYGAEVVRGAIRAVPNSQLEAATALNFTRWQRMRLVVFPQALVAMVPPFGNLLIELLKATALVSIVYIPDLTFQGQLVRAATGNTAMTFFGLLLGYAVIALAFTGFMRWVERRAATSVGRQPEPGLVTRMIRRREVAA</sequence>
<keyword evidence="4 8" id="KW-0812">Transmembrane</keyword>
<evidence type="ECO:0000256" key="2">
    <source>
        <dbReference type="ARBA" id="ARBA00022448"/>
    </source>
</evidence>
<evidence type="ECO:0000256" key="8">
    <source>
        <dbReference type="RuleBase" id="RU363032"/>
    </source>
</evidence>
<reference evidence="10" key="1">
    <citation type="journal article" date="2014" name="Int. J. Syst. Evol. Microbiol.">
        <title>Complete genome sequence of Corynebacterium casei LMG S-19264T (=DSM 44701T), isolated from a smear-ripened cheese.</title>
        <authorList>
            <consortium name="US DOE Joint Genome Institute (JGI-PGF)"/>
            <person name="Walter F."/>
            <person name="Albersmeier A."/>
            <person name="Kalinowski J."/>
            <person name="Ruckert C."/>
        </authorList>
    </citation>
    <scope>NUCLEOTIDE SEQUENCE</scope>
    <source>
        <strain evidence="10">CGMCC 4.5737</strain>
    </source>
</reference>
<dbReference type="GO" id="GO:0006865">
    <property type="term" value="P:amino acid transport"/>
    <property type="evidence" value="ECO:0007669"/>
    <property type="project" value="UniProtKB-KW"/>
</dbReference>
<keyword evidence="11" id="KW-1185">Reference proteome</keyword>
<dbReference type="AlphaFoldDB" id="A0A8J3C626"/>
<dbReference type="SUPFAM" id="SSF161098">
    <property type="entry name" value="MetI-like"/>
    <property type="match status" value="1"/>
</dbReference>
<feature type="transmembrane region" description="Helical" evidence="8">
    <location>
        <begin position="182"/>
        <end position="204"/>
    </location>
</feature>
<accession>A0A8J3C626</accession>
<dbReference type="PROSITE" id="PS50928">
    <property type="entry name" value="ABC_TM1"/>
    <property type="match status" value="1"/>
</dbReference>
<protein>
    <submittedName>
        <fullName evidence="10">Ectoine/hydroxyectoine ABC transporter permease subunit EhuC</fullName>
    </submittedName>
</protein>
<dbReference type="PANTHER" id="PTHR30614:SF0">
    <property type="entry name" value="L-CYSTINE TRANSPORT SYSTEM PERMEASE PROTEIN TCYL"/>
    <property type="match status" value="1"/>
</dbReference>
<proteinExistence type="inferred from homology"/>
<evidence type="ECO:0000256" key="4">
    <source>
        <dbReference type="ARBA" id="ARBA00022692"/>
    </source>
</evidence>
<gene>
    <name evidence="10" type="ORF">GCM10012275_03040</name>
</gene>
<name>A0A8J3C626_9PSEU</name>
<evidence type="ECO:0000256" key="1">
    <source>
        <dbReference type="ARBA" id="ARBA00004651"/>
    </source>
</evidence>
<keyword evidence="6 8" id="KW-1133">Transmembrane helix</keyword>
<dbReference type="InterPro" id="IPR035906">
    <property type="entry name" value="MetI-like_sf"/>
</dbReference>
<evidence type="ECO:0000259" key="9">
    <source>
        <dbReference type="PROSITE" id="PS50928"/>
    </source>
</evidence>
<feature type="transmembrane region" description="Helical" evidence="8">
    <location>
        <begin position="49"/>
        <end position="70"/>
    </location>
</feature>
<dbReference type="InterPro" id="IPR043429">
    <property type="entry name" value="ArtM/GltK/GlnP/TcyL/YhdX-like"/>
</dbReference>
<evidence type="ECO:0000256" key="6">
    <source>
        <dbReference type="ARBA" id="ARBA00022989"/>
    </source>
</evidence>
<dbReference type="Pfam" id="PF00528">
    <property type="entry name" value="BPD_transp_1"/>
    <property type="match status" value="1"/>
</dbReference>
<dbReference type="GO" id="GO:0022857">
    <property type="term" value="F:transmembrane transporter activity"/>
    <property type="evidence" value="ECO:0007669"/>
    <property type="project" value="InterPro"/>
</dbReference>
<dbReference type="InterPro" id="IPR014342">
    <property type="entry name" value="Ectoine_EhuC"/>
</dbReference>
<feature type="transmembrane region" description="Helical" evidence="8">
    <location>
        <begin position="12"/>
        <end position="37"/>
    </location>
</feature>
<dbReference type="InterPro" id="IPR010065">
    <property type="entry name" value="AA_ABC_transptr_permease_3TM"/>
</dbReference>
<comment type="subcellular location">
    <subcellularLocation>
        <location evidence="1 8">Cell membrane</location>
        <topology evidence="1 8">Multi-pass membrane protein</topology>
    </subcellularLocation>
</comment>